<proteinExistence type="predicted"/>
<reference evidence="2 3" key="1">
    <citation type="journal article" date="2018" name="Nat. Biotechnol.">
        <title>A standardized bacterial taxonomy based on genome phylogeny substantially revises the tree of life.</title>
        <authorList>
            <person name="Parks D.H."/>
            <person name="Chuvochina M."/>
            <person name="Waite D.W."/>
            <person name="Rinke C."/>
            <person name="Skarshewski A."/>
            <person name="Chaumeil P.A."/>
            <person name="Hugenholtz P."/>
        </authorList>
    </citation>
    <scope>NUCLEOTIDE SEQUENCE [LARGE SCALE GENOMIC DNA]</scope>
    <source>
        <strain evidence="2">UBA10948</strain>
    </source>
</reference>
<dbReference type="AlphaFoldDB" id="A0A354YW18"/>
<organism evidence="2 3">
    <name type="scientific">Syntrophomonas wolfei</name>
    <dbReference type="NCBI Taxonomy" id="863"/>
    <lineage>
        <taxon>Bacteria</taxon>
        <taxon>Bacillati</taxon>
        <taxon>Bacillota</taxon>
        <taxon>Clostridia</taxon>
        <taxon>Eubacteriales</taxon>
        <taxon>Syntrophomonadaceae</taxon>
        <taxon>Syntrophomonas</taxon>
    </lineage>
</organism>
<dbReference type="Pfam" id="PF26154">
    <property type="entry name" value="DUF8042"/>
    <property type="match status" value="1"/>
</dbReference>
<sequence>TLVQSLLEQLPEEQGITLEKVSLNFQNCLDLMLLAYQSNDLEKAHVELQYDLLPNFIKWQYELEKGLKPYKDS</sequence>
<comment type="caution">
    <text evidence="2">The sequence shown here is derived from an EMBL/GenBank/DDBJ whole genome shotgun (WGS) entry which is preliminary data.</text>
</comment>
<protein>
    <recommendedName>
        <fullName evidence="1">DUF8042 domain-containing protein</fullName>
    </recommendedName>
</protein>
<name>A0A354YW18_9FIRM</name>
<dbReference type="InterPro" id="IPR058355">
    <property type="entry name" value="DUF8042"/>
</dbReference>
<feature type="domain" description="DUF8042" evidence="1">
    <location>
        <begin position="5"/>
        <end position="69"/>
    </location>
</feature>
<accession>A0A354YW18</accession>
<dbReference type="EMBL" id="DNZF01000140">
    <property type="protein sequence ID" value="HBK53535.1"/>
    <property type="molecule type" value="Genomic_DNA"/>
</dbReference>
<dbReference type="Proteomes" id="UP000263273">
    <property type="component" value="Unassembled WGS sequence"/>
</dbReference>
<evidence type="ECO:0000313" key="3">
    <source>
        <dbReference type="Proteomes" id="UP000263273"/>
    </source>
</evidence>
<evidence type="ECO:0000259" key="1">
    <source>
        <dbReference type="Pfam" id="PF26154"/>
    </source>
</evidence>
<dbReference type="STRING" id="378794.GCA_001570625_00155"/>
<feature type="non-terminal residue" evidence="2">
    <location>
        <position position="1"/>
    </location>
</feature>
<evidence type="ECO:0000313" key="2">
    <source>
        <dbReference type="EMBL" id="HBK53535.1"/>
    </source>
</evidence>
<gene>
    <name evidence="2" type="ORF">DDZ44_06340</name>
</gene>